<dbReference type="Proteomes" id="UP000801428">
    <property type="component" value="Unassembled WGS sequence"/>
</dbReference>
<dbReference type="GO" id="GO:0032259">
    <property type="term" value="P:methylation"/>
    <property type="evidence" value="ECO:0007669"/>
    <property type="project" value="UniProtKB-KW"/>
</dbReference>
<evidence type="ECO:0000259" key="4">
    <source>
        <dbReference type="Pfam" id="PF00891"/>
    </source>
</evidence>
<dbReference type="InterPro" id="IPR036388">
    <property type="entry name" value="WH-like_DNA-bd_sf"/>
</dbReference>
<organism evidence="5 6">
    <name type="scientific">Curvularia kusanoi</name>
    <name type="common">Cochliobolus kusanoi</name>
    <dbReference type="NCBI Taxonomy" id="90978"/>
    <lineage>
        <taxon>Eukaryota</taxon>
        <taxon>Fungi</taxon>
        <taxon>Dikarya</taxon>
        <taxon>Ascomycota</taxon>
        <taxon>Pezizomycotina</taxon>
        <taxon>Dothideomycetes</taxon>
        <taxon>Pleosporomycetidae</taxon>
        <taxon>Pleosporales</taxon>
        <taxon>Pleosporineae</taxon>
        <taxon>Pleosporaceae</taxon>
        <taxon>Curvularia</taxon>
    </lineage>
</organism>
<evidence type="ECO:0000256" key="3">
    <source>
        <dbReference type="ARBA" id="ARBA00022691"/>
    </source>
</evidence>
<keyword evidence="2" id="KW-0808">Transferase</keyword>
<keyword evidence="6" id="KW-1185">Reference proteome</keyword>
<dbReference type="Gene3D" id="1.10.10.10">
    <property type="entry name" value="Winged helix-like DNA-binding domain superfamily/Winged helix DNA-binding domain"/>
    <property type="match status" value="1"/>
</dbReference>
<sequence length="417" mass="45541">MASRVLLQLTNTIHQRTAQVDAYIQANGLPEPSFDPSYPPILRLSPEIDAARNAALEAIDELRAHLLGPLGLVMEHIGEMSQLVSLHGITHFGIPAALPADGTPIQVTDLASKTGMHIDDAKSLVRHASSRHLLHYLPGGLVSHSAASKAIVAIPPVSSVVACTALVSKSLNSVIEVMAESPGSQDLQKAPYSRAHNTNLSFFDHLATQPERARQFADSMSMLMNVPQLDKEFVFAYDWAQHAEGTVVDVGGSHGNIAFPLAERFPQIKVVVQDRPEVVATASVDRHANVAFEAHDFFAAQPRHGADVYFLRYIFHDWPESYCVKILQGLLPALKTGARIVIMDAIVPEPGVLKGKLEWRITASDLAMKALFNARERTEGEWRDLIRKAEPGGMLHVVEVLQPKGSQLGFIVVEWVG</sequence>
<comment type="caution">
    <text evidence="5">The sequence shown here is derived from an EMBL/GenBank/DDBJ whole genome shotgun (WGS) entry which is preliminary data.</text>
</comment>
<dbReference type="PANTHER" id="PTHR43712">
    <property type="entry name" value="PUTATIVE (AFU_ORTHOLOGUE AFUA_4G14580)-RELATED"/>
    <property type="match status" value="1"/>
</dbReference>
<evidence type="ECO:0000256" key="2">
    <source>
        <dbReference type="ARBA" id="ARBA00022679"/>
    </source>
</evidence>
<dbReference type="EMBL" id="SWKU01000058">
    <property type="protein sequence ID" value="KAF2993168.1"/>
    <property type="molecule type" value="Genomic_DNA"/>
</dbReference>
<dbReference type="InterPro" id="IPR016461">
    <property type="entry name" value="COMT-like"/>
</dbReference>
<dbReference type="Gene3D" id="3.40.50.150">
    <property type="entry name" value="Vaccinia Virus protein VP39"/>
    <property type="match status" value="1"/>
</dbReference>
<dbReference type="OrthoDB" id="1606438at2759"/>
<dbReference type="InterPro" id="IPR001077">
    <property type="entry name" value="COMT_C"/>
</dbReference>
<evidence type="ECO:0000256" key="1">
    <source>
        <dbReference type="ARBA" id="ARBA00022603"/>
    </source>
</evidence>
<keyword evidence="1" id="KW-0489">Methyltransferase</keyword>
<evidence type="ECO:0000313" key="5">
    <source>
        <dbReference type="EMBL" id="KAF2993168.1"/>
    </source>
</evidence>
<keyword evidence="3" id="KW-0949">S-adenosyl-L-methionine</keyword>
<reference evidence="5" key="1">
    <citation type="submission" date="2019-04" db="EMBL/GenBank/DDBJ databases">
        <title>Sequencing of skin fungus with MAO and IRED activity.</title>
        <authorList>
            <person name="Marsaioli A.J."/>
            <person name="Bonatto J.M.C."/>
            <person name="Reis Junior O."/>
        </authorList>
    </citation>
    <scope>NUCLEOTIDE SEQUENCE</scope>
    <source>
        <strain evidence="5">30M1</strain>
    </source>
</reference>
<evidence type="ECO:0000313" key="6">
    <source>
        <dbReference type="Proteomes" id="UP000801428"/>
    </source>
</evidence>
<dbReference type="PROSITE" id="PS51683">
    <property type="entry name" value="SAM_OMT_II"/>
    <property type="match status" value="1"/>
</dbReference>
<feature type="domain" description="O-methyltransferase C-terminal" evidence="4">
    <location>
        <begin position="189"/>
        <end position="389"/>
    </location>
</feature>
<proteinExistence type="predicted"/>
<dbReference type="AlphaFoldDB" id="A0A9P4T438"/>
<dbReference type="InterPro" id="IPR036390">
    <property type="entry name" value="WH_DNA-bd_sf"/>
</dbReference>
<dbReference type="CDD" id="cd02440">
    <property type="entry name" value="AdoMet_MTases"/>
    <property type="match status" value="1"/>
</dbReference>
<accession>A0A9P4T438</accession>
<dbReference type="Pfam" id="PF00891">
    <property type="entry name" value="Methyltransf_2"/>
    <property type="match status" value="1"/>
</dbReference>
<dbReference type="SUPFAM" id="SSF53335">
    <property type="entry name" value="S-adenosyl-L-methionine-dependent methyltransferases"/>
    <property type="match status" value="1"/>
</dbReference>
<name>A0A9P4T438_CURKU</name>
<dbReference type="InterPro" id="IPR029063">
    <property type="entry name" value="SAM-dependent_MTases_sf"/>
</dbReference>
<dbReference type="PANTHER" id="PTHR43712:SF12">
    <property type="entry name" value="STERIGMATOCYSTIN 8-O-METHYLTRANSFERASE"/>
    <property type="match status" value="1"/>
</dbReference>
<protein>
    <recommendedName>
        <fullName evidence="4">O-methyltransferase C-terminal domain-containing protein</fullName>
    </recommendedName>
</protein>
<dbReference type="SUPFAM" id="SSF46785">
    <property type="entry name" value="Winged helix' DNA-binding domain"/>
    <property type="match status" value="1"/>
</dbReference>
<gene>
    <name evidence="5" type="ORF">E8E13_000504</name>
</gene>
<dbReference type="GO" id="GO:0008171">
    <property type="term" value="F:O-methyltransferase activity"/>
    <property type="evidence" value="ECO:0007669"/>
    <property type="project" value="InterPro"/>
</dbReference>